<sequence>MNAKMKVIILNYDESHKNNSKDWPIYKANSAEWLKEKSLLYDKEVTCPVCGNIFKAKSIKTSSYRILKKDSDLFIRYSIINPYFYDVWICNECGYAAMKKDFNKIRSFQINSVKEGITPTWVPREYPEIYNIAIAIERFKLSLLNYVVIESTSSKKGFNCLKLAWMYRLTGNYDKENLFLNQALEALKEAYFSEDFPIYGMDKYTAMYLIAELMRRTGNTEESLRWFSNVITCPGISSRLKNLARDQKDLIKEEMNKINFTPIDTMPSEIDEMDTTKPKKGLLAKLLNKIKIL</sequence>
<dbReference type="Proteomes" id="UP000033052">
    <property type="component" value="Chromosome"/>
</dbReference>
<name>A0A7U4XSG1_CLOSG</name>
<accession>A0A7U4XSG1</accession>
<dbReference type="Pfam" id="PF09986">
    <property type="entry name" value="DUF2225"/>
    <property type="match status" value="1"/>
</dbReference>
<evidence type="ECO:0000313" key="1">
    <source>
        <dbReference type="EMBL" id="AKC60948.1"/>
    </source>
</evidence>
<dbReference type="AlphaFoldDB" id="A0A7U4XSG1"/>
<dbReference type="KEGG" id="cld:CLSPO_c02160"/>
<gene>
    <name evidence="1" type="ORF">CLSPO_c02160</name>
</gene>
<organism evidence="1 2">
    <name type="scientific">Clostridium sporogenes</name>
    <dbReference type="NCBI Taxonomy" id="1509"/>
    <lineage>
        <taxon>Bacteria</taxon>
        <taxon>Bacillati</taxon>
        <taxon>Bacillota</taxon>
        <taxon>Clostridia</taxon>
        <taxon>Eubacteriales</taxon>
        <taxon>Clostridiaceae</taxon>
        <taxon>Clostridium</taxon>
    </lineage>
</organism>
<proteinExistence type="predicted"/>
<dbReference type="EMBL" id="CP009225">
    <property type="protein sequence ID" value="AKC60948.1"/>
    <property type="molecule type" value="Genomic_DNA"/>
</dbReference>
<evidence type="ECO:0000313" key="2">
    <source>
        <dbReference type="Proteomes" id="UP000033052"/>
    </source>
</evidence>
<evidence type="ECO:0008006" key="3">
    <source>
        <dbReference type="Google" id="ProtNLM"/>
    </source>
</evidence>
<dbReference type="InterPro" id="IPR018708">
    <property type="entry name" value="DUF2225"/>
</dbReference>
<reference evidence="1 2" key="1">
    <citation type="journal article" date="2015" name="PLoS ONE">
        <title>A universal mariner transposon system for forward genetic studies in the genus clostridium.</title>
        <authorList>
            <person name="Zhang Y."/>
            <person name="Grosse-Honebrink A."/>
            <person name="Minton N.P."/>
        </authorList>
    </citation>
    <scope>NUCLEOTIDE SEQUENCE [LARGE SCALE GENOMIC DNA]</scope>
    <source>
        <strain evidence="1 2">NCIMB 10696</strain>
    </source>
</reference>
<protein>
    <recommendedName>
        <fullName evidence="3">DUF2225 domain-containing protein</fullName>
    </recommendedName>
</protein>